<dbReference type="PRINTS" id="PR00035">
    <property type="entry name" value="HTHGNTR"/>
</dbReference>
<dbReference type="SMART" id="SM00345">
    <property type="entry name" value="HTH_GNTR"/>
    <property type="match status" value="1"/>
</dbReference>
<dbReference type="SMART" id="SM00866">
    <property type="entry name" value="UTRA"/>
    <property type="match status" value="1"/>
</dbReference>
<dbReference type="InterPro" id="IPR036388">
    <property type="entry name" value="WH-like_DNA-bd_sf"/>
</dbReference>
<dbReference type="RefSeq" id="WP_082902969.1">
    <property type="nucleotide sequence ID" value="NZ_LVZK01000001.1"/>
</dbReference>
<evidence type="ECO:0000256" key="4">
    <source>
        <dbReference type="SAM" id="MobiDB-lite"/>
    </source>
</evidence>
<dbReference type="Pfam" id="PF07702">
    <property type="entry name" value="UTRA"/>
    <property type="match status" value="1"/>
</dbReference>
<dbReference type="AlphaFoldDB" id="A0A179B2G4"/>
<evidence type="ECO:0000313" key="7">
    <source>
        <dbReference type="Proteomes" id="UP000078368"/>
    </source>
</evidence>
<evidence type="ECO:0000256" key="3">
    <source>
        <dbReference type="ARBA" id="ARBA00023163"/>
    </source>
</evidence>
<feature type="region of interest" description="Disordered" evidence="4">
    <location>
        <begin position="1"/>
        <end position="43"/>
    </location>
</feature>
<dbReference type="Gene3D" id="1.10.10.10">
    <property type="entry name" value="Winged helix-like DNA-binding domain superfamily/Winged helix DNA-binding domain"/>
    <property type="match status" value="1"/>
</dbReference>
<dbReference type="Pfam" id="PF00392">
    <property type="entry name" value="GntR"/>
    <property type="match status" value="1"/>
</dbReference>
<dbReference type="PANTHER" id="PTHR44846:SF1">
    <property type="entry name" value="MANNOSYL-D-GLYCERATE TRANSPORT_METABOLISM SYSTEM REPRESSOR MNGR-RELATED"/>
    <property type="match status" value="1"/>
</dbReference>
<dbReference type="PROSITE" id="PS50949">
    <property type="entry name" value="HTH_GNTR"/>
    <property type="match status" value="1"/>
</dbReference>
<dbReference type="SUPFAM" id="SSF46785">
    <property type="entry name" value="Winged helix' DNA-binding domain"/>
    <property type="match status" value="1"/>
</dbReference>
<dbReference type="Proteomes" id="UP000078368">
    <property type="component" value="Unassembled WGS sequence"/>
</dbReference>
<proteinExistence type="predicted"/>
<organism evidence="6 7">
    <name type="scientific">Peptidiphaga gingivicola</name>
    <dbReference type="NCBI Taxonomy" id="2741497"/>
    <lineage>
        <taxon>Bacteria</taxon>
        <taxon>Bacillati</taxon>
        <taxon>Actinomycetota</taxon>
        <taxon>Actinomycetes</taxon>
        <taxon>Actinomycetales</taxon>
        <taxon>Actinomycetaceae</taxon>
        <taxon>Peptidiphaga</taxon>
    </lineage>
</organism>
<dbReference type="InterPro" id="IPR050679">
    <property type="entry name" value="Bact_HTH_transcr_reg"/>
</dbReference>
<dbReference type="InterPro" id="IPR036390">
    <property type="entry name" value="WH_DNA-bd_sf"/>
</dbReference>
<dbReference type="CDD" id="cd07377">
    <property type="entry name" value="WHTH_GntR"/>
    <property type="match status" value="1"/>
</dbReference>
<dbReference type="Gene3D" id="3.40.1410.10">
    <property type="entry name" value="Chorismate lyase-like"/>
    <property type="match status" value="1"/>
</dbReference>
<dbReference type="InterPro" id="IPR011663">
    <property type="entry name" value="UTRA"/>
</dbReference>
<dbReference type="FunFam" id="1.10.10.10:FF:000079">
    <property type="entry name" value="GntR family transcriptional regulator"/>
    <property type="match status" value="1"/>
</dbReference>
<dbReference type="GO" id="GO:0003700">
    <property type="term" value="F:DNA-binding transcription factor activity"/>
    <property type="evidence" value="ECO:0007669"/>
    <property type="project" value="InterPro"/>
</dbReference>
<dbReference type="GO" id="GO:0003677">
    <property type="term" value="F:DNA binding"/>
    <property type="evidence" value="ECO:0007669"/>
    <property type="project" value="UniProtKB-KW"/>
</dbReference>
<sequence>MAQETIDSRVPDGEADVHAAEADARVGESDARVGTDEPSNAPGAALVRGPVPLYHQVYSALRREIDAGRWKSGDRLPTERELGKFYGCSLVTVRRALDELVREGQIYRVRGRGTFVSESPVERQLAELTSFTAEMAVRGLEPRTVVLTQEVTESTPSTADRLGIASGLPVYSIERLRIAGDEPLLLEHVFLPEYLFPGLLSLDLGSSSLYTHLSQRFGVDLVSGHQTIQPALPSAREAALLKQERSEPVLLIRLISRNADGRPIEYCRTVVKGSRAKYHIDVARPRSV</sequence>
<keyword evidence="2" id="KW-0238">DNA-binding</keyword>
<name>A0A179B2G4_9ACTO</name>
<evidence type="ECO:0000256" key="1">
    <source>
        <dbReference type="ARBA" id="ARBA00023015"/>
    </source>
</evidence>
<dbReference type="STRING" id="1823756.A4H34_01320"/>
<keyword evidence="3" id="KW-0804">Transcription</keyword>
<protein>
    <recommendedName>
        <fullName evidence="5">HTH gntR-type domain-containing protein</fullName>
    </recommendedName>
</protein>
<keyword evidence="7" id="KW-1185">Reference proteome</keyword>
<keyword evidence="1" id="KW-0805">Transcription regulation</keyword>
<dbReference type="PANTHER" id="PTHR44846">
    <property type="entry name" value="MANNOSYL-D-GLYCERATE TRANSPORT/METABOLISM SYSTEM REPRESSOR MNGR-RELATED"/>
    <property type="match status" value="1"/>
</dbReference>
<evidence type="ECO:0000256" key="2">
    <source>
        <dbReference type="ARBA" id="ARBA00023125"/>
    </source>
</evidence>
<feature type="domain" description="HTH gntR-type" evidence="5">
    <location>
        <begin position="51"/>
        <end position="119"/>
    </location>
</feature>
<accession>A0A179B2G4</accession>
<dbReference type="EMBL" id="LVZK01000001">
    <property type="protein sequence ID" value="OAP85862.1"/>
    <property type="molecule type" value="Genomic_DNA"/>
</dbReference>
<evidence type="ECO:0000259" key="5">
    <source>
        <dbReference type="PROSITE" id="PS50949"/>
    </source>
</evidence>
<dbReference type="InterPro" id="IPR028978">
    <property type="entry name" value="Chorismate_lyase_/UTRA_dom_sf"/>
</dbReference>
<evidence type="ECO:0000313" key="6">
    <source>
        <dbReference type="EMBL" id="OAP85862.1"/>
    </source>
</evidence>
<dbReference type="InterPro" id="IPR000524">
    <property type="entry name" value="Tscrpt_reg_HTH_GntR"/>
</dbReference>
<comment type="caution">
    <text evidence="6">The sequence shown here is derived from an EMBL/GenBank/DDBJ whole genome shotgun (WGS) entry which is preliminary data.</text>
</comment>
<dbReference type="SUPFAM" id="SSF64288">
    <property type="entry name" value="Chorismate lyase-like"/>
    <property type="match status" value="1"/>
</dbReference>
<gene>
    <name evidence="6" type="ORF">A4H34_01320</name>
</gene>
<dbReference type="OrthoDB" id="7363114at2"/>
<dbReference type="GO" id="GO:0045892">
    <property type="term" value="P:negative regulation of DNA-templated transcription"/>
    <property type="evidence" value="ECO:0007669"/>
    <property type="project" value="TreeGrafter"/>
</dbReference>
<feature type="compositionally biased region" description="Basic and acidic residues" evidence="4">
    <location>
        <begin position="1"/>
        <end position="35"/>
    </location>
</feature>
<reference evidence="6 7" key="1">
    <citation type="submission" date="2016-04" db="EMBL/GenBank/DDBJ databases">
        <title>Peptidophaga gingivicola gen. nov., sp. nov., isolated from human subgingival plaque.</title>
        <authorList>
            <person name="Beall C.J."/>
            <person name="Mokrzan E.M."/>
            <person name="Griffen A.L."/>
            <person name="Leys E.J."/>
        </authorList>
    </citation>
    <scope>NUCLEOTIDE SEQUENCE [LARGE SCALE GENOMIC DNA]</scope>
    <source>
        <strain evidence="6 7">BA112</strain>
    </source>
</reference>